<keyword evidence="4" id="KW-0808">Transferase</keyword>
<name>A0ABN2R937_9PSEU</name>
<sequence>MLGLMTTSARPHRHWSAAALEWVRLAMLTFPLFSVFPVRDGWVWPVLAVAALGAVPMLWTGRLPTGSASALLLVLVASNGALWLLAPKNWCLVSMFTAVFFLVRGQSRLMVAFGIALGGGCVVLGVVRTHGDLTDSLLTLAVLGSVVLLGYNRRARLERLEQTELALARAQQANEEHALAAALQERARIARELHDVLAHSLSGLALNLQGARLMLARDGASDDAIAQVERAQRLAAEGLVEARKAVAALRDAPMPLEWELNDLVAGYRLDTGAGAELVVDGESTEPDAGAHATITRTVQEALSNTRKHAPGAPVVVTLTRREDRIGVEVRDRQERRPAEPAAGGFGLRGMRERAALLGGELDSGPVEDGWRVHLVVPARRSG</sequence>
<keyword evidence="9" id="KW-0812">Transmembrane</keyword>
<keyword evidence="5" id="KW-0547">Nucleotide-binding</keyword>
<dbReference type="PANTHER" id="PTHR24421">
    <property type="entry name" value="NITRATE/NITRITE SENSOR PROTEIN NARX-RELATED"/>
    <property type="match status" value="1"/>
</dbReference>
<keyword evidence="9" id="KW-0472">Membrane</keyword>
<feature type="transmembrane region" description="Helical" evidence="9">
    <location>
        <begin position="42"/>
        <end position="61"/>
    </location>
</feature>
<evidence type="ECO:0000256" key="1">
    <source>
        <dbReference type="ARBA" id="ARBA00000085"/>
    </source>
</evidence>
<evidence type="ECO:0000313" key="11">
    <source>
        <dbReference type="EMBL" id="GAA1965600.1"/>
    </source>
</evidence>
<keyword evidence="6 11" id="KW-0418">Kinase</keyword>
<keyword evidence="7" id="KW-0067">ATP-binding</keyword>
<organism evidence="11 12">
    <name type="scientific">Amycolatopsis minnesotensis</name>
    <dbReference type="NCBI Taxonomy" id="337894"/>
    <lineage>
        <taxon>Bacteria</taxon>
        <taxon>Bacillati</taxon>
        <taxon>Actinomycetota</taxon>
        <taxon>Actinomycetes</taxon>
        <taxon>Pseudonocardiales</taxon>
        <taxon>Pseudonocardiaceae</taxon>
        <taxon>Amycolatopsis</taxon>
    </lineage>
</organism>
<evidence type="ECO:0000256" key="4">
    <source>
        <dbReference type="ARBA" id="ARBA00022679"/>
    </source>
</evidence>
<keyword evidence="8" id="KW-0902">Two-component regulatory system</keyword>
<dbReference type="CDD" id="cd16917">
    <property type="entry name" value="HATPase_UhpB-NarQ-NarX-like"/>
    <property type="match status" value="1"/>
</dbReference>
<dbReference type="PANTHER" id="PTHR24421:SF10">
    <property type="entry name" value="NITRATE_NITRITE SENSOR PROTEIN NARQ"/>
    <property type="match status" value="1"/>
</dbReference>
<dbReference type="SUPFAM" id="SSF55874">
    <property type="entry name" value="ATPase domain of HSP90 chaperone/DNA topoisomerase II/histidine kinase"/>
    <property type="match status" value="1"/>
</dbReference>
<evidence type="ECO:0000256" key="3">
    <source>
        <dbReference type="ARBA" id="ARBA00022553"/>
    </source>
</evidence>
<protein>
    <recommendedName>
        <fullName evidence="2">histidine kinase</fullName>
        <ecNumber evidence="2">2.7.13.3</ecNumber>
    </recommendedName>
</protein>
<keyword evidence="3" id="KW-0597">Phosphoprotein</keyword>
<comment type="caution">
    <text evidence="11">The sequence shown here is derived from an EMBL/GenBank/DDBJ whole genome shotgun (WGS) entry which is preliminary data.</text>
</comment>
<evidence type="ECO:0000256" key="7">
    <source>
        <dbReference type="ARBA" id="ARBA00022840"/>
    </source>
</evidence>
<evidence type="ECO:0000259" key="10">
    <source>
        <dbReference type="Pfam" id="PF07730"/>
    </source>
</evidence>
<keyword evidence="12" id="KW-1185">Reference proteome</keyword>
<evidence type="ECO:0000256" key="9">
    <source>
        <dbReference type="SAM" id="Phobius"/>
    </source>
</evidence>
<dbReference type="EC" id="2.7.13.3" evidence="2"/>
<comment type="catalytic activity">
    <reaction evidence="1">
        <text>ATP + protein L-histidine = ADP + protein N-phospho-L-histidine.</text>
        <dbReference type="EC" id="2.7.13.3"/>
    </reaction>
</comment>
<feature type="transmembrane region" description="Helical" evidence="9">
    <location>
        <begin position="109"/>
        <end position="127"/>
    </location>
</feature>
<accession>A0ABN2R937</accession>
<reference evidence="11 12" key="1">
    <citation type="journal article" date="2019" name="Int. J. Syst. Evol. Microbiol.">
        <title>The Global Catalogue of Microorganisms (GCM) 10K type strain sequencing project: providing services to taxonomists for standard genome sequencing and annotation.</title>
        <authorList>
            <consortium name="The Broad Institute Genomics Platform"/>
            <consortium name="The Broad Institute Genome Sequencing Center for Infectious Disease"/>
            <person name="Wu L."/>
            <person name="Ma J."/>
        </authorList>
    </citation>
    <scope>NUCLEOTIDE SEQUENCE [LARGE SCALE GENOMIC DNA]</scope>
    <source>
        <strain evidence="11 12">JCM 14545</strain>
    </source>
</reference>
<dbReference type="InterPro" id="IPR050482">
    <property type="entry name" value="Sensor_HK_TwoCompSys"/>
</dbReference>
<feature type="transmembrane region" description="Helical" evidence="9">
    <location>
        <begin position="15"/>
        <end position="35"/>
    </location>
</feature>
<dbReference type="Gene3D" id="3.30.565.10">
    <property type="entry name" value="Histidine kinase-like ATPase, C-terminal domain"/>
    <property type="match status" value="1"/>
</dbReference>
<dbReference type="Pfam" id="PF07730">
    <property type="entry name" value="HisKA_3"/>
    <property type="match status" value="1"/>
</dbReference>
<dbReference type="InterPro" id="IPR036890">
    <property type="entry name" value="HATPase_C_sf"/>
</dbReference>
<evidence type="ECO:0000256" key="8">
    <source>
        <dbReference type="ARBA" id="ARBA00023012"/>
    </source>
</evidence>
<dbReference type="EMBL" id="BAAANN010000016">
    <property type="protein sequence ID" value="GAA1965600.1"/>
    <property type="molecule type" value="Genomic_DNA"/>
</dbReference>
<evidence type="ECO:0000256" key="6">
    <source>
        <dbReference type="ARBA" id="ARBA00022777"/>
    </source>
</evidence>
<dbReference type="Gene3D" id="1.20.5.1930">
    <property type="match status" value="1"/>
</dbReference>
<gene>
    <name evidence="11" type="ORF">GCM10009754_42180</name>
</gene>
<feature type="domain" description="Signal transduction histidine kinase subgroup 3 dimerisation and phosphoacceptor" evidence="10">
    <location>
        <begin position="185"/>
        <end position="251"/>
    </location>
</feature>
<proteinExistence type="predicted"/>
<evidence type="ECO:0000256" key="2">
    <source>
        <dbReference type="ARBA" id="ARBA00012438"/>
    </source>
</evidence>
<dbReference type="GO" id="GO:0016301">
    <property type="term" value="F:kinase activity"/>
    <property type="evidence" value="ECO:0007669"/>
    <property type="project" value="UniProtKB-KW"/>
</dbReference>
<dbReference type="InterPro" id="IPR011712">
    <property type="entry name" value="Sig_transdc_His_kin_sub3_dim/P"/>
</dbReference>
<dbReference type="Proteomes" id="UP001501116">
    <property type="component" value="Unassembled WGS sequence"/>
</dbReference>
<feature type="transmembrane region" description="Helical" evidence="9">
    <location>
        <begin position="81"/>
        <end position="102"/>
    </location>
</feature>
<keyword evidence="9" id="KW-1133">Transmembrane helix</keyword>
<feature type="transmembrane region" description="Helical" evidence="9">
    <location>
        <begin position="133"/>
        <end position="151"/>
    </location>
</feature>
<evidence type="ECO:0000256" key="5">
    <source>
        <dbReference type="ARBA" id="ARBA00022741"/>
    </source>
</evidence>
<evidence type="ECO:0000313" key="12">
    <source>
        <dbReference type="Proteomes" id="UP001501116"/>
    </source>
</evidence>